<dbReference type="GO" id="GO:0005634">
    <property type="term" value="C:nucleus"/>
    <property type="evidence" value="ECO:0007669"/>
    <property type="project" value="TreeGrafter"/>
</dbReference>
<dbReference type="OrthoDB" id="3265672at2759"/>
<dbReference type="InterPro" id="IPR036397">
    <property type="entry name" value="RNaseH_sf"/>
</dbReference>
<evidence type="ECO:0000256" key="1">
    <source>
        <dbReference type="ARBA" id="ARBA00023125"/>
    </source>
</evidence>
<dbReference type="InParanoid" id="A0A0C2S7V3"/>
<dbReference type="HOGENOM" id="CLU_013929_2_0_1"/>
<protein>
    <recommendedName>
        <fullName evidence="2">HTH CENPB-type domain-containing protein</fullName>
    </recommendedName>
</protein>
<dbReference type="InterPro" id="IPR004875">
    <property type="entry name" value="DDE_SF_endonuclease_dom"/>
</dbReference>
<dbReference type="EMBL" id="KN818327">
    <property type="protein sequence ID" value="KIL58860.1"/>
    <property type="molecule type" value="Genomic_DNA"/>
</dbReference>
<dbReference type="PROSITE" id="PS51253">
    <property type="entry name" value="HTH_CENPB"/>
    <property type="match status" value="1"/>
</dbReference>
<dbReference type="InterPro" id="IPR006600">
    <property type="entry name" value="HTH_CenpB_DNA-bd_dom"/>
</dbReference>
<dbReference type="AlphaFoldDB" id="A0A0C2S7V3"/>
<proteinExistence type="predicted"/>
<dbReference type="GO" id="GO:0003677">
    <property type="term" value="F:DNA binding"/>
    <property type="evidence" value="ECO:0007669"/>
    <property type="project" value="UniProtKB-KW"/>
</dbReference>
<sequence>VKRSTLHDRMKGRHRPMSKYAESQRFLNPDEETILLDWACLNSASATPLRVTDLRSIASDICGAVPGDKWARGFLKRHKDTLIKHTPCNLDPKRARNFNKTVVTDYFNLRRDVEERYGPIPPEHHYNMDEKGIQMGGGRKNDGTKYIFSRTHTDFYCQQSDNLELVTVIECGNAAGIMIPPHFVLKEGPMPDPNEDDRLLNVGMISTSKSGWTDRDICLDWFRTVFVPHAESCRVNDKPIVLTVDGHDSHETDGVKEMAYQAGIIIIALPSKTTHKLQPLDVGVFSVLQRKWTRQCRDRLAVGVKMN</sequence>
<feature type="domain" description="HTH CENPB-type" evidence="2">
    <location>
        <begin position="19"/>
        <end position="84"/>
    </location>
</feature>
<keyword evidence="1" id="KW-0238">DNA-binding</keyword>
<name>A0A0C2S7V3_AMAMK</name>
<reference evidence="3 4" key="1">
    <citation type="submission" date="2014-04" db="EMBL/GenBank/DDBJ databases">
        <title>Evolutionary Origins and Diversification of the Mycorrhizal Mutualists.</title>
        <authorList>
            <consortium name="DOE Joint Genome Institute"/>
            <consortium name="Mycorrhizal Genomics Consortium"/>
            <person name="Kohler A."/>
            <person name="Kuo A."/>
            <person name="Nagy L.G."/>
            <person name="Floudas D."/>
            <person name="Copeland A."/>
            <person name="Barry K.W."/>
            <person name="Cichocki N."/>
            <person name="Veneault-Fourrey C."/>
            <person name="LaButti K."/>
            <person name="Lindquist E.A."/>
            <person name="Lipzen A."/>
            <person name="Lundell T."/>
            <person name="Morin E."/>
            <person name="Murat C."/>
            <person name="Riley R."/>
            <person name="Ohm R."/>
            <person name="Sun H."/>
            <person name="Tunlid A."/>
            <person name="Henrissat B."/>
            <person name="Grigoriev I.V."/>
            <person name="Hibbett D.S."/>
            <person name="Martin F."/>
        </authorList>
    </citation>
    <scope>NUCLEOTIDE SEQUENCE [LARGE SCALE GENOMIC DNA]</scope>
    <source>
        <strain evidence="3 4">Koide BX008</strain>
    </source>
</reference>
<dbReference type="InterPro" id="IPR050863">
    <property type="entry name" value="CenT-Element_Derived"/>
</dbReference>
<evidence type="ECO:0000313" key="3">
    <source>
        <dbReference type="EMBL" id="KIL58860.1"/>
    </source>
</evidence>
<dbReference type="PANTHER" id="PTHR19303:SF74">
    <property type="entry name" value="POGO TRANSPOSABLE ELEMENT WITH KRAB DOMAIN"/>
    <property type="match status" value="1"/>
</dbReference>
<gene>
    <name evidence="3" type="ORF">M378DRAFT_85848</name>
</gene>
<keyword evidence="4" id="KW-1185">Reference proteome</keyword>
<dbReference type="Gene3D" id="3.30.420.10">
    <property type="entry name" value="Ribonuclease H-like superfamily/Ribonuclease H"/>
    <property type="match status" value="1"/>
</dbReference>
<organism evidence="3 4">
    <name type="scientific">Amanita muscaria (strain Koide BX008)</name>
    <dbReference type="NCBI Taxonomy" id="946122"/>
    <lineage>
        <taxon>Eukaryota</taxon>
        <taxon>Fungi</taxon>
        <taxon>Dikarya</taxon>
        <taxon>Basidiomycota</taxon>
        <taxon>Agaricomycotina</taxon>
        <taxon>Agaricomycetes</taxon>
        <taxon>Agaricomycetidae</taxon>
        <taxon>Agaricales</taxon>
        <taxon>Pluteineae</taxon>
        <taxon>Amanitaceae</taxon>
        <taxon>Amanita</taxon>
    </lineage>
</organism>
<feature type="non-terminal residue" evidence="3">
    <location>
        <position position="1"/>
    </location>
</feature>
<accession>A0A0C2S7V3</accession>
<dbReference type="PANTHER" id="PTHR19303">
    <property type="entry name" value="TRANSPOSON"/>
    <property type="match status" value="1"/>
</dbReference>
<dbReference type="Proteomes" id="UP000054549">
    <property type="component" value="Unassembled WGS sequence"/>
</dbReference>
<evidence type="ECO:0000259" key="2">
    <source>
        <dbReference type="PROSITE" id="PS51253"/>
    </source>
</evidence>
<dbReference type="Pfam" id="PF03184">
    <property type="entry name" value="DDE_1"/>
    <property type="match status" value="1"/>
</dbReference>
<evidence type="ECO:0000313" key="4">
    <source>
        <dbReference type="Proteomes" id="UP000054549"/>
    </source>
</evidence>